<dbReference type="SUPFAM" id="SSF47986">
    <property type="entry name" value="DEATH domain"/>
    <property type="match status" value="1"/>
</dbReference>
<dbReference type="AlphaFoldDB" id="A0A401NJW6"/>
<name>A0A401NJW6_SCYTO</name>
<proteinExistence type="predicted"/>
<dbReference type="Proteomes" id="UP000288216">
    <property type="component" value="Unassembled WGS sequence"/>
</dbReference>
<feature type="coiled-coil region" evidence="1">
    <location>
        <begin position="173"/>
        <end position="242"/>
    </location>
</feature>
<keyword evidence="1" id="KW-0175">Coiled coil</keyword>
<organism evidence="2 3">
    <name type="scientific">Scyliorhinus torazame</name>
    <name type="common">Cloudy catshark</name>
    <name type="synonym">Catulus torazame</name>
    <dbReference type="NCBI Taxonomy" id="75743"/>
    <lineage>
        <taxon>Eukaryota</taxon>
        <taxon>Metazoa</taxon>
        <taxon>Chordata</taxon>
        <taxon>Craniata</taxon>
        <taxon>Vertebrata</taxon>
        <taxon>Chondrichthyes</taxon>
        <taxon>Elasmobranchii</taxon>
        <taxon>Galeomorphii</taxon>
        <taxon>Galeoidea</taxon>
        <taxon>Carcharhiniformes</taxon>
        <taxon>Scyliorhinidae</taxon>
        <taxon>Scyliorhinus</taxon>
    </lineage>
</organism>
<dbReference type="OrthoDB" id="9937255at2759"/>
<dbReference type="EMBL" id="BFAA01002459">
    <property type="protein sequence ID" value="GCB61164.1"/>
    <property type="molecule type" value="Genomic_DNA"/>
</dbReference>
<comment type="caution">
    <text evidence="2">The sequence shown here is derived from an EMBL/GenBank/DDBJ whole genome shotgun (WGS) entry which is preliminary data.</text>
</comment>
<dbReference type="InterPro" id="IPR011029">
    <property type="entry name" value="DEATH-like_dom_sf"/>
</dbReference>
<keyword evidence="3" id="KW-1185">Reference proteome</keyword>
<reference evidence="2 3" key="1">
    <citation type="journal article" date="2018" name="Nat. Ecol. Evol.">
        <title>Shark genomes provide insights into elasmobranch evolution and the origin of vertebrates.</title>
        <authorList>
            <person name="Hara Y"/>
            <person name="Yamaguchi K"/>
            <person name="Onimaru K"/>
            <person name="Kadota M"/>
            <person name="Koyanagi M"/>
            <person name="Keeley SD"/>
            <person name="Tatsumi K"/>
            <person name="Tanaka K"/>
            <person name="Motone F"/>
            <person name="Kageyama Y"/>
            <person name="Nozu R"/>
            <person name="Adachi N"/>
            <person name="Nishimura O"/>
            <person name="Nakagawa R"/>
            <person name="Tanegashima C"/>
            <person name="Kiyatake I"/>
            <person name="Matsumoto R"/>
            <person name="Murakumo K"/>
            <person name="Nishida K"/>
            <person name="Terakita A"/>
            <person name="Kuratani S"/>
            <person name="Sato K"/>
            <person name="Hyodo S Kuraku.S."/>
        </authorList>
    </citation>
    <scope>NUCLEOTIDE SEQUENCE [LARGE SCALE GENOMIC DNA]</scope>
</reference>
<evidence type="ECO:0000313" key="2">
    <source>
        <dbReference type="EMBL" id="GCB61164.1"/>
    </source>
</evidence>
<protein>
    <recommendedName>
        <fullName evidence="4">CARD domain-containing protein</fullName>
    </recommendedName>
</protein>
<evidence type="ECO:0008006" key="4">
    <source>
        <dbReference type="Google" id="ProtNLM"/>
    </source>
</evidence>
<sequence>MIPARGVFTDQTMIKPATKMKKSIPSSSVYRDFRTNRENTHNKDFHKDVIRANFSLIVAELQMSPVFYRLLQEKGILSDPQIQIIQRHGSQEFKVAKMLSLLEGEESWVLEPFSDVLNETGYVQLAKALRNTALTKQLAKQDNGGKKSQLWNQMQTLEQELEKGYVEEALTLKRALGDMKREYLLRLQDLEDELVFTERERDVARKEQNMALQERESLLRQNKELLKTLKHLRQSLEQQERKWYRAGQNSQALLYMAPIRKKSWPKQRLLQQAVELCRIRE</sequence>
<gene>
    <name evidence="2" type="ORF">scyTo_0006997</name>
</gene>
<dbReference type="Gene3D" id="1.10.533.10">
    <property type="entry name" value="Death Domain, Fas"/>
    <property type="match status" value="1"/>
</dbReference>
<accession>A0A401NJW6</accession>
<evidence type="ECO:0000256" key="1">
    <source>
        <dbReference type="SAM" id="Coils"/>
    </source>
</evidence>
<evidence type="ECO:0000313" key="3">
    <source>
        <dbReference type="Proteomes" id="UP000288216"/>
    </source>
</evidence>
<dbReference type="OMA" id="NRENTHN"/>